<dbReference type="EMBL" id="KM085453">
    <property type="protein sequence ID" value="AKF17102.1"/>
    <property type="molecule type" value="Genomic_DNA"/>
</dbReference>
<evidence type="ECO:0000313" key="1">
    <source>
        <dbReference type="EMBL" id="AKF17102.1"/>
    </source>
</evidence>
<geneLocation type="plasmid" evidence="1">
    <name>pO104:H7_S3</name>
</geneLocation>
<name>A0A0F6WGC2_ECOLX</name>
<keyword evidence="1" id="KW-0614">Plasmid</keyword>
<accession>A0A0F6WGC2</accession>
<sequence>MKTEQRHDLVKDIEVFGVSLSLLISRANEKSVTMPSGLSREQRRAWAAEQARKIHN</sequence>
<organism evidence="1">
    <name type="scientific">Escherichia coli O104:H7</name>
    <dbReference type="NCBI Taxonomy" id="1619910"/>
    <lineage>
        <taxon>Bacteria</taxon>
        <taxon>Pseudomonadati</taxon>
        <taxon>Pseudomonadota</taxon>
        <taxon>Gammaproteobacteria</taxon>
        <taxon>Enterobacterales</taxon>
        <taxon>Enterobacteriaceae</taxon>
        <taxon>Escherichia</taxon>
    </lineage>
</organism>
<dbReference type="AlphaFoldDB" id="A0A0F6WGC2"/>
<proteinExistence type="predicted"/>
<reference evidence="1" key="1">
    <citation type="journal article" date="2015" name="BMC Microbiol.">
        <title>Genome sequencing and comparative genomics provides insights on the evolutionary dynamics and pathogenic potential of different H-serotypes of Shiga toxin-producing Escherichia coli O104.</title>
        <authorList>
            <person name="Yan X."/>
            <person name="Fratamico P.M."/>
            <person name="Bono J.L."/>
            <person name="Baranzoni G.M."/>
            <person name="Chen C.Y."/>
        </authorList>
    </citation>
    <scope>NUCLEOTIDE SEQUENCE</scope>
    <source>
        <strain evidence="1">RM9387</strain>
        <plasmid evidence="1">pO104:H7_S3</plasmid>
    </source>
</reference>
<protein>
    <submittedName>
        <fullName evidence="1">Uncharacterized protein</fullName>
    </submittedName>
</protein>